<feature type="region of interest" description="Disordered" evidence="1">
    <location>
        <begin position="93"/>
        <end position="131"/>
    </location>
</feature>
<dbReference type="GeneID" id="89988338"/>
<dbReference type="Proteomes" id="UP001432216">
    <property type="component" value="Chromosome 2"/>
</dbReference>
<dbReference type="EMBL" id="CP143807">
    <property type="protein sequence ID" value="WVO20270.1"/>
    <property type="molecule type" value="Genomic_DNA"/>
</dbReference>
<protein>
    <submittedName>
        <fullName evidence="2">Uncharacterized protein</fullName>
    </submittedName>
</protein>
<evidence type="ECO:0000313" key="3">
    <source>
        <dbReference type="Proteomes" id="UP001432216"/>
    </source>
</evidence>
<accession>A0ABZ2AP13</accession>
<dbReference type="RefSeq" id="XP_064719510.1">
    <property type="nucleotide sequence ID" value="XM_064863438.1"/>
</dbReference>
<gene>
    <name evidence="2" type="ORF">IAS62_001563</name>
</gene>
<name>A0ABZ2AP13_9TREE</name>
<evidence type="ECO:0000313" key="2">
    <source>
        <dbReference type="EMBL" id="WVO20270.1"/>
    </source>
</evidence>
<organism evidence="2 3">
    <name type="scientific">Cryptococcus decagattii</name>
    <dbReference type="NCBI Taxonomy" id="1859122"/>
    <lineage>
        <taxon>Eukaryota</taxon>
        <taxon>Fungi</taxon>
        <taxon>Dikarya</taxon>
        <taxon>Basidiomycota</taxon>
        <taxon>Agaricomycotina</taxon>
        <taxon>Tremellomycetes</taxon>
        <taxon>Tremellales</taxon>
        <taxon>Cryptococcaceae</taxon>
        <taxon>Cryptococcus</taxon>
        <taxon>Cryptococcus gattii species complex</taxon>
    </lineage>
</organism>
<reference evidence="2 3" key="1">
    <citation type="submission" date="2024-01" db="EMBL/GenBank/DDBJ databases">
        <title>Comparative genomics of Cryptococcus and Kwoniella reveals pathogenesis evolution and contrasting modes of karyotype evolution via chromosome fusion or intercentromeric recombination.</title>
        <authorList>
            <person name="Coelho M.A."/>
            <person name="David-Palma M."/>
            <person name="Shea T."/>
            <person name="Bowers K."/>
            <person name="McGinley-Smith S."/>
            <person name="Mohammad A.W."/>
            <person name="Gnirke A."/>
            <person name="Yurkov A.M."/>
            <person name="Nowrousian M."/>
            <person name="Sun S."/>
            <person name="Cuomo C.A."/>
            <person name="Heitman J."/>
        </authorList>
    </citation>
    <scope>NUCLEOTIDE SEQUENCE [LARGE SCALE GENOMIC DNA]</scope>
    <source>
        <strain evidence="2 3">7685027</strain>
    </source>
</reference>
<proteinExistence type="predicted"/>
<sequence length="131" mass="14726">MQKAGQTGRQRAQLLPLKDGNKTAATLRVIRAFLFRYISLASLEAFNELFSISLKDTTFNEWRDCEIRCSGGTAPIAPPRALAFLQKVDDGPSVEPFPLSSRRRGQEQSPGVPPSDQEEYWLPRQPMVHPQ</sequence>
<evidence type="ECO:0000256" key="1">
    <source>
        <dbReference type="SAM" id="MobiDB-lite"/>
    </source>
</evidence>
<keyword evidence="3" id="KW-1185">Reference proteome</keyword>